<protein>
    <submittedName>
        <fullName evidence="2">Uncharacterized protein</fullName>
    </submittedName>
</protein>
<sequence>MSELDAYLERFGAQVRGAKPPRRRGQLAAGTLLVVAVAVLGAVLALGPGGGTQPVDAVAAARRALDPRGVILHMRIRTDAPPGVSGIQQAYQETWTAQAPERWRLKQWWVGGPAQEQAAYAGGELSWLRAGTLTVRQGYKDDTPQSRLPNMLTQGAEPDTDLRGMLASGAVQDRGEVQSGGRTVRRLVRTSRHVDTVIDVDPATFAPVGGSTTTKFGNRGPAMTSTFVVEAFERLPITPQNEARLRIVVPEGTKRVVHSSADVRRFEREYREWRKRCRERKDGRSACPGTPPRLDG</sequence>
<keyword evidence="1" id="KW-0472">Membrane</keyword>
<evidence type="ECO:0000313" key="2">
    <source>
        <dbReference type="EMBL" id="MDA0141121.1"/>
    </source>
</evidence>
<dbReference type="RefSeq" id="WP_202952492.1">
    <property type="nucleotide sequence ID" value="NZ_JAPCID010000050.1"/>
</dbReference>
<dbReference type="Proteomes" id="UP001147700">
    <property type="component" value="Unassembled WGS sequence"/>
</dbReference>
<proteinExistence type="predicted"/>
<keyword evidence="1" id="KW-1133">Transmembrane helix</keyword>
<keyword evidence="1" id="KW-0812">Transmembrane</keyword>
<comment type="caution">
    <text evidence="2">The sequence shown here is derived from an EMBL/GenBank/DDBJ whole genome shotgun (WGS) entry which is preliminary data.</text>
</comment>
<reference evidence="2" key="1">
    <citation type="submission" date="2022-10" db="EMBL/GenBank/DDBJ databases">
        <title>The WGS of Solirubrobacter sp. CPCC 204708.</title>
        <authorList>
            <person name="Jiang Z."/>
        </authorList>
    </citation>
    <scope>NUCLEOTIDE SEQUENCE</scope>
    <source>
        <strain evidence="2">CPCC 204708</strain>
    </source>
</reference>
<feature type="transmembrane region" description="Helical" evidence="1">
    <location>
        <begin position="27"/>
        <end position="47"/>
    </location>
</feature>
<accession>A0ABT4RRH1</accession>
<gene>
    <name evidence="2" type="ORF">OJ962_26725</name>
</gene>
<keyword evidence="3" id="KW-1185">Reference proteome</keyword>
<evidence type="ECO:0000313" key="3">
    <source>
        <dbReference type="Proteomes" id="UP001147700"/>
    </source>
</evidence>
<name>A0ABT4RRH1_9ACTN</name>
<organism evidence="2 3">
    <name type="scientific">Solirubrobacter deserti</name>
    <dbReference type="NCBI Taxonomy" id="2282478"/>
    <lineage>
        <taxon>Bacteria</taxon>
        <taxon>Bacillati</taxon>
        <taxon>Actinomycetota</taxon>
        <taxon>Thermoleophilia</taxon>
        <taxon>Solirubrobacterales</taxon>
        <taxon>Solirubrobacteraceae</taxon>
        <taxon>Solirubrobacter</taxon>
    </lineage>
</organism>
<dbReference type="EMBL" id="JAPCID010000050">
    <property type="protein sequence ID" value="MDA0141121.1"/>
    <property type="molecule type" value="Genomic_DNA"/>
</dbReference>
<evidence type="ECO:0000256" key="1">
    <source>
        <dbReference type="SAM" id="Phobius"/>
    </source>
</evidence>